<evidence type="ECO:0000313" key="8">
    <source>
        <dbReference type="EMBL" id="NIJ57787.1"/>
    </source>
</evidence>
<protein>
    <recommendedName>
        <fullName evidence="7">J domain-containing protein</fullName>
    </recommendedName>
</protein>
<dbReference type="InterPro" id="IPR036869">
    <property type="entry name" value="J_dom_sf"/>
</dbReference>
<evidence type="ECO:0000256" key="1">
    <source>
        <dbReference type="ARBA" id="ARBA00004167"/>
    </source>
</evidence>
<dbReference type="Pfam" id="PF00226">
    <property type="entry name" value="DnaJ"/>
    <property type="match status" value="1"/>
</dbReference>
<comment type="caution">
    <text evidence="8">The sequence shown here is derived from an EMBL/GenBank/DDBJ whole genome shotgun (WGS) entry which is preliminary data.</text>
</comment>
<gene>
    <name evidence="8" type="ORF">FHS82_001623</name>
</gene>
<evidence type="ECO:0000259" key="7">
    <source>
        <dbReference type="PROSITE" id="PS50076"/>
    </source>
</evidence>
<dbReference type="SUPFAM" id="SSF46565">
    <property type="entry name" value="Chaperone J-domain"/>
    <property type="match status" value="1"/>
</dbReference>
<evidence type="ECO:0000256" key="2">
    <source>
        <dbReference type="ARBA" id="ARBA00022692"/>
    </source>
</evidence>
<dbReference type="RefSeq" id="WP_166950718.1">
    <property type="nucleotide sequence ID" value="NZ_JAASQI010000003.1"/>
</dbReference>
<evidence type="ECO:0000256" key="4">
    <source>
        <dbReference type="ARBA" id="ARBA00023136"/>
    </source>
</evidence>
<comment type="similarity">
    <text evidence="5">Belongs to the TIM14 family.</text>
</comment>
<dbReference type="InterPro" id="IPR001623">
    <property type="entry name" value="DnaJ_domain"/>
</dbReference>
<dbReference type="Proteomes" id="UP001429580">
    <property type="component" value="Unassembled WGS sequence"/>
</dbReference>
<dbReference type="CDD" id="cd06257">
    <property type="entry name" value="DnaJ"/>
    <property type="match status" value="1"/>
</dbReference>
<keyword evidence="9" id="KW-1185">Reference proteome</keyword>
<evidence type="ECO:0000256" key="3">
    <source>
        <dbReference type="ARBA" id="ARBA00022989"/>
    </source>
</evidence>
<dbReference type="EMBL" id="JAASQI010000003">
    <property type="protein sequence ID" value="NIJ57787.1"/>
    <property type="molecule type" value="Genomic_DNA"/>
</dbReference>
<feature type="domain" description="J" evidence="7">
    <location>
        <begin position="109"/>
        <end position="162"/>
    </location>
</feature>
<keyword evidence="2 6" id="KW-0812">Transmembrane</keyword>
<accession>A0ABX0UXX8</accession>
<evidence type="ECO:0000313" key="9">
    <source>
        <dbReference type="Proteomes" id="UP001429580"/>
    </source>
</evidence>
<dbReference type="PANTHER" id="PTHR12763">
    <property type="match status" value="1"/>
</dbReference>
<organism evidence="8 9">
    <name type="scientific">Pseudochelatococcus lubricantis</name>
    <dbReference type="NCBI Taxonomy" id="1538102"/>
    <lineage>
        <taxon>Bacteria</taxon>
        <taxon>Pseudomonadati</taxon>
        <taxon>Pseudomonadota</taxon>
        <taxon>Alphaproteobacteria</taxon>
        <taxon>Hyphomicrobiales</taxon>
        <taxon>Chelatococcaceae</taxon>
        <taxon>Pseudochelatococcus</taxon>
    </lineage>
</organism>
<proteinExistence type="inferred from homology"/>
<keyword evidence="4 6" id="KW-0472">Membrane</keyword>
<dbReference type="PANTHER" id="PTHR12763:SF28">
    <property type="entry name" value="GEO10507P1-RELATED"/>
    <property type="match status" value="1"/>
</dbReference>
<sequence>MIYLLGGILAVSLLWWVGKNYADADPRQMAALVRKIGGWGLIAFAALLLLRGRIDLAVLMGGAGWWLVQGNRLDAYLNSRFSLGRKNAEGNAHAGPVERTRPGEMSEKEALEILGLHPGATETQIREAHRNLMKKLHPDQGGTNYLAMRVNQAKDVLLNRHR</sequence>
<dbReference type="SMART" id="SM00271">
    <property type="entry name" value="DnaJ"/>
    <property type="match status" value="1"/>
</dbReference>
<evidence type="ECO:0000256" key="5">
    <source>
        <dbReference type="ARBA" id="ARBA00038105"/>
    </source>
</evidence>
<keyword evidence="3 6" id="KW-1133">Transmembrane helix</keyword>
<evidence type="ECO:0000256" key="6">
    <source>
        <dbReference type="SAM" id="Phobius"/>
    </source>
</evidence>
<comment type="subcellular location">
    <subcellularLocation>
        <location evidence="1">Membrane</location>
        <topology evidence="1">Single-pass membrane protein</topology>
    </subcellularLocation>
</comment>
<feature type="transmembrane region" description="Helical" evidence="6">
    <location>
        <begin position="32"/>
        <end position="50"/>
    </location>
</feature>
<reference evidence="8 9" key="1">
    <citation type="submission" date="2020-03" db="EMBL/GenBank/DDBJ databases">
        <title>Genomic Encyclopedia of Type Strains, Phase IV (KMG-IV): sequencing the most valuable type-strain genomes for metagenomic binning, comparative biology and taxonomic classification.</title>
        <authorList>
            <person name="Goeker M."/>
        </authorList>
    </citation>
    <scope>NUCLEOTIDE SEQUENCE [LARGE SCALE GENOMIC DNA]</scope>
    <source>
        <strain evidence="8 9">DSM 103870</strain>
    </source>
</reference>
<name>A0ABX0UXX8_9HYPH</name>
<dbReference type="Gene3D" id="1.10.287.110">
    <property type="entry name" value="DnaJ domain"/>
    <property type="match status" value="1"/>
</dbReference>
<dbReference type="PROSITE" id="PS50076">
    <property type="entry name" value="DNAJ_2"/>
    <property type="match status" value="1"/>
</dbReference>